<dbReference type="InterPro" id="IPR046938">
    <property type="entry name" value="DNA_clamp_sf"/>
</dbReference>
<evidence type="ECO:0000313" key="2">
    <source>
        <dbReference type="Proteomes" id="UP001642487"/>
    </source>
</evidence>
<reference evidence="1 2" key="1">
    <citation type="submission" date="2024-03" db="EMBL/GenBank/DDBJ databases">
        <authorList>
            <person name="Gkanogiannis A."/>
            <person name="Becerra Lopez-Lavalle L."/>
        </authorList>
    </citation>
    <scope>NUCLEOTIDE SEQUENCE [LARGE SCALE GENOMIC DNA]</scope>
</reference>
<keyword evidence="2" id="KW-1185">Reference proteome</keyword>
<dbReference type="SUPFAM" id="SSF55979">
    <property type="entry name" value="DNA clamp"/>
    <property type="match status" value="1"/>
</dbReference>
<evidence type="ECO:0000313" key="1">
    <source>
        <dbReference type="EMBL" id="CAK9317693.1"/>
    </source>
</evidence>
<protein>
    <submittedName>
        <fullName evidence="1">Uncharacterized protein</fullName>
    </submittedName>
</protein>
<name>A0ABP0YFD7_9ROSI</name>
<organism evidence="1 2">
    <name type="scientific">Citrullus colocynthis</name>
    <name type="common">colocynth</name>
    <dbReference type="NCBI Taxonomy" id="252529"/>
    <lineage>
        <taxon>Eukaryota</taxon>
        <taxon>Viridiplantae</taxon>
        <taxon>Streptophyta</taxon>
        <taxon>Embryophyta</taxon>
        <taxon>Tracheophyta</taxon>
        <taxon>Spermatophyta</taxon>
        <taxon>Magnoliopsida</taxon>
        <taxon>eudicotyledons</taxon>
        <taxon>Gunneridae</taxon>
        <taxon>Pentapetalae</taxon>
        <taxon>rosids</taxon>
        <taxon>fabids</taxon>
        <taxon>Cucurbitales</taxon>
        <taxon>Cucurbitaceae</taxon>
        <taxon>Benincaseae</taxon>
        <taxon>Citrullus</taxon>
    </lineage>
</organism>
<gene>
    <name evidence="1" type="ORF">CITCOLO1_LOCUS9605</name>
</gene>
<accession>A0ABP0YFD7</accession>
<proteinExistence type="predicted"/>
<dbReference type="Proteomes" id="UP001642487">
    <property type="component" value="Chromosome 3"/>
</dbReference>
<feature type="non-terminal residue" evidence="1">
    <location>
        <position position="1"/>
    </location>
</feature>
<dbReference type="EMBL" id="OZ021737">
    <property type="protein sequence ID" value="CAK9317693.1"/>
    <property type="molecule type" value="Genomic_DNA"/>
</dbReference>
<sequence>MLFVSLENFGPLTDAAFLLSHISHEADVKVSGSRLSIITSDGYRHYVAALHIWEPFFVDYYVRHHISSRISLQTFRRTLRQAGENHCSSITIHMEELRTHKRLFLQFQNLSCVWERELMLSHSEEEDLDQIEIDYENYFMIHSDDFRHIIREVAHFPNYSVWVTITNSQVKFSFASKEIILTKQGGGCQIVGYEGEVETRFRIFLHPASFFLTLSIQAQ</sequence>
<dbReference type="Gene3D" id="3.70.10.10">
    <property type="match status" value="1"/>
</dbReference>